<dbReference type="EMBL" id="QTSX02003720">
    <property type="protein sequence ID" value="KAJ9068547.1"/>
    <property type="molecule type" value="Genomic_DNA"/>
</dbReference>
<evidence type="ECO:0000313" key="2">
    <source>
        <dbReference type="Proteomes" id="UP001165960"/>
    </source>
</evidence>
<organism evidence="1 2">
    <name type="scientific">Entomophthora muscae</name>
    <dbReference type="NCBI Taxonomy" id="34485"/>
    <lineage>
        <taxon>Eukaryota</taxon>
        <taxon>Fungi</taxon>
        <taxon>Fungi incertae sedis</taxon>
        <taxon>Zoopagomycota</taxon>
        <taxon>Entomophthoromycotina</taxon>
        <taxon>Entomophthoromycetes</taxon>
        <taxon>Entomophthorales</taxon>
        <taxon>Entomophthoraceae</taxon>
        <taxon>Entomophthora</taxon>
    </lineage>
</organism>
<sequence>MNPFSNPEALFFGKCTLCSKKPSLFNRHHCQLCDNIFCNQCCFSSPLLPKKDDVLFSSNKACSICALAWLIPALEAVQIIKLPTKLIVSLCKAYNIEIYASSEKTELIQELKKRNPIYLGLPSTYKVNWQQISLKLKDSRNLLPQIENSLVNGRFPENDRSQREFEEGLRQPYQPDTQTYPSRANPNASSGERTRDSIPIRHENPANTFSSTEPVEAPQNSSRTYYASHTPAPESTNIPEFFSSSSRSTQAHGGHSTNSRPIVDSNASVLKHPKVFSLKELLIEEDYEDKAKNLPVSSLKSILRENCISFDGVIEKAPLVQKVVALVASIKDDEKTRTSHDSILLEEHKLNSGFEDDDNLCKICFEQPANCVLLECGHSISCVECGKELMRLNQPCPICRTDIIRVVRIFR</sequence>
<proteinExistence type="predicted"/>
<evidence type="ECO:0000313" key="1">
    <source>
        <dbReference type="EMBL" id="KAJ9068547.1"/>
    </source>
</evidence>
<gene>
    <name evidence="1" type="ORF">DSO57_1027635</name>
</gene>
<dbReference type="Proteomes" id="UP001165960">
    <property type="component" value="Unassembled WGS sequence"/>
</dbReference>
<reference evidence="1" key="1">
    <citation type="submission" date="2022-04" db="EMBL/GenBank/DDBJ databases">
        <title>Genome of the entomopathogenic fungus Entomophthora muscae.</title>
        <authorList>
            <person name="Elya C."/>
            <person name="Lovett B.R."/>
            <person name="Lee E."/>
            <person name="Macias A.M."/>
            <person name="Hajek A.E."/>
            <person name="De Bivort B.L."/>
            <person name="Kasson M.T."/>
            <person name="De Fine Licht H.H."/>
            <person name="Stajich J.E."/>
        </authorList>
    </citation>
    <scope>NUCLEOTIDE SEQUENCE</scope>
    <source>
        <strain evidence="1">Berkeley</strain>
    </source>
</reference>
<comment type="caution">
    <text evidence="1">The sequence shown here is derived from an EMBL/GenBank/DDBJ whole genome shotgun (WGS) entry which is preliminary data.</text>
</comment>
<protein>
    <submittedName>
        <fullName evidence="1">Uncharacterized protein</fullName>
    </submittedName>
</protein>
<accession>A0ACC2T1W8</accession>
<name>A0ACC2T1W8_9FUNG</name>
<keyword evidence="2" id="KW-1185">Reference proteome</keyword>